<dbReference type="Gene3D" id="3.30.370.10">
    <property type="entry name" value="Barstar-like"/>
    <property type="match status" value="1"/>
</dbReference>
<dbReference type="Proteomes" id="UP000305238">
    <property type="component" value="Unassembled WGS sequence"/>
</dbReference>
<protein>
    <submittedName>
        <fullName evidence="4">Barstar family protein</fullName>
    </submittedName>
</protein>
<dbReference type="SUPFAM" id="SSF52038">
    <property type="entry name" value="Barstar-related"/>
    <property type="match status" value="1"/>
</dbReference>
<proteinExistence type="inferred from homology"/>
<sequence>MPLTLCPPPAGDSSPILSPAGGYSGSPGVTVRPPGTPPPHRSWSARRIGGTRAVCDDRGRRAGRFVAGICLYGGISRRMPGNCSRRAGVGPAPRGRSRGRGNSRGEDVDANQALNELLAGRLEPGVYQWRTAPVPGAVGDTGWTERAEEAGWRGFHLDGRRARDKAGFLRVCAAVFEAPALAGGDWDDLSAVLKDLSWAPAKHGYLVLYESWAELADTDHKSLRMVLDVFGDAVKAWRATSTPMTVLMSSVGVEVAGVPRLA</sequence>
<keyword evidence="5" id="KW-1185">Reference proteome</keyword>
<dbReference type="EMBL" id="VCKZ01000060">
    <property type="protein sequence ID" value="TMR40333.1"/>
    <property type="molecule type" value="Genomic_DNA"/>
</dbReference>
<evidence type="ECO:0000256" key="1">
    <source>
        <dbReference type="ARBA" id="ARBA00006845"/>
    </source>
</evidence>
<accession>A0A5S4H533</accession>
<feature type="domain" description="Barstar (barnase inhibitor)" evidence="3">
    <location>
        <begin position="154"/>
        <end position="248"/>
    </location>
</feature>
<evidence type="ECO:0000313" key="5">
    <source>
        <dbReference type="Proteomes" id="UP000305238"/>
    </source>
</evidence>
<comment type="similarity">
    <text evidence="1">Belongs to the barstar family.</text>
</comment>
<feature type="compositionally biased region" description="Low complexity" evidence="2">
    <location>
        <begin position="85"/>
        <end position="94"/>
    </location>
</feature>
<dbReference type="InterPro" id="IPR035905">
    <property type="entry name" value="Barstar-like_sf"/>
</dbReference>
<dbReference type="AlphaFoldDB" id="A0A5S4H533"/>
<evidence type="ECO:0000256" key="2">
    <source>
        <dbReference type="SAM" id="MobiDB-lite"/>
    </source>
</evidence>
<gene>
    <name evidence="4" type="ORF">ETD96_11275</name>
</gene>
<evidence type="ECO:0000313" key="4">
    <source>
        <dbReference type="EMBL" id="TMR40333.1"/>
    </source>
</evidence>
<comment type="caution">
    <text evidence="4">The sequence shown here is derived from an EMBL/GenBank/DDBJ whole genome shotgun (WGS) entry which is preliminary data.</text>
</comment>
<dbReference type="InterPro" id="IPR000468">
    <property type="entry name" value="Barstar"/>
</dbReference>
<name>A0A5S4H533_9ACTN</name>
<reference evidence="4 5" key="1">
    <citation type="submission" date="2019-05" db="EMBL/GenBank/DDBJ databases">
        <title>Draft genome sequence of Actinomadura geliboluensis A8036.</title>
        <authorList>
            <person name="Saricaoglu S."/>
            <person name="Isik K."/>
        </authorList>
    </citation>
    <scope>NUCLEOTIDE SEQUENCE [LARGE SCALE GENOMIC DNA]</scope>
    <source>
        <strain evidence="4 5">A8036</strain>
    </source>
</reference>
<feature type="region of interest" description="Disordered" evidence="2">
    <location>
        <begin position="82"/>
        <end position="108"/>
    </location>
</feature>
<feature type="region of interest" description="Disordered" evidence="2">
    <location>
        <begin position="1"/>
        <end position="43"/>
    </location>
</feature>
<dbReference type="OrthoDB" id="5184890at2"/>
<evidence type="ECO:0000259" key="3">
    <source>
        <dbReference type="Pfam" id="PF01337"/>
    </source>
</evidence>
<feature type="compositionally biased region" description="Pro residues" evidence="2">
    <location>
        <begin position="1"/>
        <end position="10"/>
    </location>
</feature>
<organism evidence="4 5">
    <name type="scientific">Actinomadura geliboluensis</name>
    <dbReference type="NCBI Taxonomy" id="882440"/>
    <lineage>
        <taxon>Bacteria</taxon>
        <taxon>Bacillati</taxon>
        <taxon>Actinomycetota</taxon>
        <taxon>Actinomycetes</taxon>
        <taxon>Streptosporangiales</taxon>
        <taxon>Thermomonosporaceae</taxon>
        <taxon>Actinomadura</taxon>
    </lineage>
</organism>
<dbReference type="Pfam" id="PF01337">
    <property type="entry name" value="Barstar"/>
    <property type="match status" value="1"/>
</dbReference>